<feature type="domain" description="C2H2-type" evidence="1">
    <location>
        <begin position="172"/>
        <end position="195"/>
    </location>
</feature>
<dbReference type="WBParaSite" id="L893_g13189.t1">
    <property type="protein sequence ID" value="L893_g13189.t1"/>
    <property type="gene ID" value="L893_g13189"/>
</dbReference>
<accession>A0A1I7Y6R1</accession>
<sequence length="379" mass="43612">MVLLCHRTPEGVSQKPRRGEGFGVQAVEHGVDEEERNVVHVFTTGEKIDWGASFVSLLSSLTMCGPFPFVCTILARAPVEPAPKESMASPPEPSEHSMAFEALVYNYLREKKPKLLTDMFDEESRQEFEKNNYLCEDNPLLSSPWSDALLKKYARFRYDRMKERNEGRLEVWECLKCKTRFTTHESHLTRHIGAHEDLPCPCVVEDCEESCKCPSSLISHLKDKHGLRTDTLSRPELARLKQVESEFAKNAEVFREKYFPIGAFIGFNTIKRLDTQEMEDPVCRECCEIINSATTRRRHVAGHLKLSYPCVFEGCECKGVPCTLAAHFTKKHFTKVSDLDEDQLVEYKRIKLDFANVVKKEVSKYFPHRDQIREEEPSI</sequence>
<evidence type="ECO:0000313" key="3">
    <source>
        <dbReference type="WBParaSite" id="L893_g13189.t1"/>
    </source>
</evidence>
<dbReference type="AlphaFoldDB" id="A0A1I7Y6R1"/>
<feature type="domain" description="C2H2-type" evidence="1">
    <location>
        <begin position="308"/>
        <end position="332"/>
    </location>
</feature>
<evidence type="ECO:0000313" key="2">
    <source>
        <dbReference type="Proteomes" id="UP000095287"/>
    </source>
</evidence>
<feature type="domain" description="C2H2-type" evidence="1">
    <location>
        <begin position="200"/>
        <end position="225"/>
    </location>
</feature>
<dbReference type="SMART" id="SM00355">
    <property type="entry name" value="ZnF_C2H2"/>
    <property type="match status" value="4"/>
</dbReference>
<organism evidence="2 3">
    <name type="scientific">Steinernema glaseri</name>
    <dbReference type="NCBI Taxonomy" id="37863"/>
    <lineage>
        <taxon>Eukaryota</taxon>
        <taxon>Metazoa</taxon>
        <taxon>Ecdysozoa</taxon>
        <taxon>Nematoda</taxon>
        <taxon>Chromadorea</taxon>
        <taxon>Rhabditida</taxon>
        <taxon>Tylenchina</taxon>
        <taxon>Panagrolaimomorpha</taxon>
        <taxon>Strongyloidoidea</taxon>
        <taxon>Steinernematidae</taxon>
        <taxon>Steinernema</taxon>
    </lineage>
</organism>
<feature type="domain" description="C2H2-type" evidence="1">
    <location>
        <begin position="281"/>
        <end position="303"/>
    </location>
</feature>
<reference evidence="3" key="1">
    <citation type="submission" date="2016-11" db="UniProtKB">
        <authorList>
            <consortium name="WormBaseParasite"/>
        </authorList>
    </citation>
    <scope>IDENTIFICATION</scope>
</reference>
<keyword evidence="2" id="KW-1185">Reference proteome</keyword>
<evidence type="ECO:0000259" key="1">
    <source>
        <dbReference type="SMART" id="SM00355"/>
    </source>
</evidence>
<dbReference type="InterPro" id="IPR013087">
    <property type="entry name" value="Znf_C2H2_type"/>
</dbReference>
<dbReference type="Proteomes" id="UP000095287">
    <property type="component" value="Unplaced"/>
</dbReference>
<proteinExistence type="predicted"/>
<name>A0A1I7Y6R1_9BILA</name>
<protein>
    <submittedName>
        <fullName evidence="3">C2H2-type domain-containing protein</fullName>
    </submittedName>
</protein>